<reference evidence="2 3" key="1">
    <citation type="submission" date="2019-05" db="EMBL/GenBank/DDBJ databases">
        <title>Comparative genomics and metabolomics analyses of clavulanic acid producing Streptomyces species provides insight into specialized metabolism and evolution of beta-lactam biosynthetic gene clusters.</title>
        <authorList>
            <person name="Moore M.A."/>
            <person name="Cruz-Morales P."/>
            <person name="Barona Gomez F."/>
            <person name="Kapil T."/>
        </authorList>
    </citation>
    <scope>NUCLEOTIDE SEQUENCE [LARGE SCALE GENOMIC DNA]</scope>
    <source>
        <strain evidence="2 3">NRRL 5741</strain>
    </source>
</reference>
<evidence type="ECO:0000256" key="1">
    <source>
        <dbReference type="SAM" id="Phobius"/>
    </source>
</evidence>
<feature type="transmembrane region" description="Helical" evidence="1">
    <location>
        <begin position="72"/>
        <end position="92"/>
    </location>
</feature>
<dbReference type="RefSeq" id="WP_153521892.1">
    <property type="nucleotide sequence ID" value="NZ_JBEPDZ010000024.1"/>
</dbReference>
<comment type="caution">
    <text evidence="2">The sequence shown here is derived from an EMBL/GenBank/DDBJ whole genome shotgun (WGS) entry which is preliminary data.</text>
</comment>
<dbReference type="EMBL" id="VCLA01000074">
    <property type="protein sequence ID" value="MQT00407.1"/>
    <property type="molecule type" value="Genomic_DNA"/>
</dbReference>
<dbReference type="AlphaFoldDB" id="A0A646KEI7"/>
<keyword evidence="1" id="KW-0812">Transmembrane</keyword>
<name>A0A646KEI7_STRJU</name>
<dbReference type="Proteomes" id="UP000419138">
    <property type="component" value="Unassembled WGS sequence"/>
</dbReference>
<gene>
    <name evidence="2" type="ORF">FF041_09255</name>
</gene>
<organism evidence="2 3">
    <name type="scientific">Streptomyces jumonjinensis</name>
    <dbReference type="NCBI Taxonomy" id="1945"/>
    <lineage>
        <taxon>Bacteria</taxon>
        <taxon>Bacillati</taxon>
        <taxon>Actinomycetota</taxon>
        <taxon>Actinomycetes</taxon>
        <taxon>Kitasatosporales</taxon>
        <taxon>Streptomycetaceae</taxon>
        <taxon>Streptomyces</taxon>
    </lineage>
</organism>
<feature type="transmembrane region" description="Helical" evidence="1">
    <location>
        <begin position="12"/>
        <end position="36"/>
    </location>
</feature>
<dbReference type="OrthoDB" id="4230309at2"/>
<accession>A0A646KEI7</accession>
<feature type="transmembrane region" description="Helical" evidence="1">
    <location>
        <begin position="48"/>
        <end position="65"/>
    </location>
</feature>
<sequence>MTDLRRNTLQRLPWILIAALGAFGLVRPVLSIVGAYDSGPLEKPVGPLVFTALIAVVWVGAAVVLRTPQPVPALLFAGVAYGAFAITLNLSLQPFLDDADAVPVIGSIGILVFNAVQGAVLGLIALGLQRVLHRTGK</sequence>
<keyword evidence="1" id="KW-1133">Transmembrane helix</keyword>
<evidence type="ECO:0000313" key="2">
    <source>
        <dbReference type="EMBL" id="MQT00407.1"/>
    </source>
</evidence>
<keyword evidence="1" id="KW-0472">Membrane</keyword>
<feature type="transmembrane region" description="Helical" evidence="1">
    <location>
        <begin position="104"/>
        <end position="128"/>
    </location>
</feature>
<keyword evidence="3" id="KW-1185">Reference proteome</keyword>
<protein>
    <submittedName>
        <fullName evidence="2">Uncharacterized protein</fullName>
    </submittedName>
</protein>
<evidence type="ECO:0000313" key="3">
    <source>
        <dbReference type="Proteomes" id="UP000419138"/>
    </source>
</evidence>
<proteinExistence type="predicted"/>